<proteinExistence type="predicted"/>
<accession>A0A7J0D8X8</accession>
<evidence type="ECO:0000313" key="2">
    <source>
        <dbReference type="Proteomes" id="UP000585474"/>
    </source>
</evidence>
<sequence length="84" mass="8929">MAATAVGVYCASRLRAADIGMRSDVVKLSVEDMTRRLATGTLPVVKPSLSAFAASCQLVSPALMSLITILEFCNLNVYSIICCE</sequence>
<reference evidence="2" key="1">
    <citation type="submission" date="2019-07" db="EMBL/GenBank/DDBJ databases">
        <title>De Novo Assembly of kiwifruit Actinidia rufa.</title>
        <authorList>
            <person name="Sugita-Konishi S."/>
            <person name="Sato K."/>
            <person name="Mori E."/>
            <person name="Abe Y."/>
            <person name="Kisaki G."/>
            <person name="Hamano K."/>
            <person name="Suezawa K."/>
            <person name="Otani M."/>
            <person name="Fukuda T."/>
            <person name="Manabe T."/>
            <person name="Gomi K."/>
            <person name="Tabuchi M."/>
            <person name="Akimitsu K."/>
            <person name="Kataoka I."/>
        </authorList>
    </citation>
    <scope>NUCLEOTIDE SEQUENCE [LARGE SCALE GENOMIC DNA]</scope>
    <source>
        <strain evidence="2">cv. Fuchu</strain>
    </source>
</reference>
<gene>
    <name evidence="1" type="ORF">Acr_00g0004720</name>
</gene>
<dbReference type="AlphaFoldDB" id="A0A7J0D8X8"/>
<dbReference type="Proteomes" id="UP000585474">
    <property type="component" value="Unassembled WGS sequence"/>
</dbReference>
<comment type="caution">
    <text evidence="1">The sequence shown here is derived from an EMBL/GenBank/DDBJ whole genome shotgun (WGS) entry which is preliminary data.</text>
</comment>
<evidence type="ECO:0000313" key="1">
    <source>
        <dbReference type="EMBL" id="GFS28939.1"/>
    </source>
</evidence>
<keyword evidence="2" id="KW-1185">Reference proteome</keyword>
<name>A0A7J0D8X8_9ERIC</name>
<dbReference type="EMBL" id="BJWL01000062">
    <property type="protein sequence ID" value="GFS28939.1"/>
    <property type="molecule type" value="Genomic_DNA"/>
</dbReference>
<protein>
    <submittedName>
        <fullName evidence="1">NC domain-containing protein-like protein</fullName>
    </submittedName>
</protein>
<organism evidence="1 2">
    <name type="scientific">Actinidia rufa</name>
    <dbReference type="NCBI Taxonomy" id="165716"/>
    <lineage>
        <taxon>Eukaryota</taxon>
        <taxon>Viridiplantae</taxon>
        <taxon>Streptophyta</taxon>
        <taxon>Embryophyta</taxon>
        <taxon>Tracheophyta</taxon>
        <taxon>Spermatophyta</taxon>
        <taxon>Magnoliopsida</taxon>
        <taxon>eudicotyledons</taxon>
        <taxon>Gunneridae</taxon>
        <taxon>Pentapetalae</taxon>
        <taxon>asterids</taxon>
        <taxon>Ericales</taxon>
        <taxon>Actinidiaceae</taxon>
        <taxon>Actinidia</taxon>
    </lineage>
</organism>